<dbReference type="Gramene" id="KVH90982">
    <property type="protein sequence ID" value="KVH90982"/>
    <property type="gene ID" value="Ccrd_006993"/>
</dbReference>
<feature type="transmembrane region" description="Helical" evidence="2">
    <location>
        <begin position="260"/>
        <end position="278"/>
    </location>
</feature>
<accession>A0A124SBL3</accession>
<feature type="domain" description="RIN4 pathogenic type III effector avirulence factor Avr cleavage site" evidence="3">
    <location>
        <begin position="135"/>
        <end position="167"/>
    </location>
</feature>
<sequence length="290" mass="32531">SCIFWLLRLINSGEVVARSSNLLDHGRCRTLKLDNVHNLHPSMILRAQEETEVKNASRPKAETQVSREGDLKKSLDSPTHPKKVSTQPRVGTRSNTGSPMWERKVSSEGNNNAAPSTPGRSRLRQVTLGDETPDDSTAVPVFGDWDDSDPASAEGYSHIFNKVREEKHSGGGKSPRITSDDSYFHSQRPEAKKVNGVRLLSVGQKMISCWLFGCKVVDCTLLHIKLKGGVMYKHGVCKLPSFLLVKWYAELFLLSYRENLFPILPIVFAYDVCMLNLLNEKQKNKKARIL</sequence>
<dbReference type="PANTHER" id="PTHR33159:SF88">
    <property type="entry name" value="RIN4 PATHOGENIC TYPE III EFFECTOR AVIRULENCE FACTOR AVR CLEAVAGE SITE DOMAIN-CONTAINING PROTEIN"/>
    <property type="match status" value="1"/>
</dbReference>
<evidence type="ECO:0000256" key="2">
    <source>
        <dbReference type="SAM" id="Phobius"/>
    </source>
</evidence>
<comment type="caution">
    <text evidence="4">The sequence shown here is derived from an EMBL/GenBank/DDBJ whole genome shotgun (WGS) entry which is preliminary data.</text>
</comment>
<keyword evidence="2" id="KW-0472">Membrane</keyword>
<dbReference type="InterPro" id="IPR040387">
    <property type="entry name" value="RIN4/NOI4"/>
</dbReference>
<dbReference type="Proteomes" id="UP000243975">
    <property type="component" value="Unassembled WGS sequence"/>
</dbReference>
<evidence type="ECO:0000256" key="1">
    <source>
        <dbReference type="SAM" id="MobiDB-lite"/>
    </source>
</evidence>
<dbReference type="EMBL" id="LEKV01005085">
    <property type="protein sequence ID" value="KVH90982.1"/>
    <property type="molecule type" value="Genomic_DNA"/>
</dbReference>
<name>A0A124SBL3_CYNCS</name>
<reference evidence="4 5" key="1">
    <citation type="journal article" date="2016" name="Sci. Rep.">
        <title>The genome sequence of the outbreeding globe artichoke constructed de novo incorporating a phase-aware low-pass sequencing strategy of F1 progeny.</title>
        <authorList>
            <person name="Scaglione D."/>
            <person name="Reyes-Chin-Wo S."/>
            <person name="Acquadro A."/>
            <person name="Froenicke L."/>
            <person name="Portis E."/>
            <person name="Beitel C."/>
            <person name="Tirone M."/>
            <person name="Mauro R."/>
            <person name="Lo Monaco A."/>
            <person name="Mauromicale G."/>
            <person name="Faccioli P."/>
            <person name="Cattivelli L."/>
            <person name="Rieseberg L."/>
            <person name="Michelmore R."/>
            <person name="Lanteri S."/>
        </authorList>
    </citation>
    <scope>NUCLEOTIDE SEQUENCE [LARGE SCALE GENOMIC DNA]</scope>
    <source>
        <strain evidence="4">2C</strain>
    </source>
</reference>
<feature type="region of interest" description="Disordered" evidence="1">
    <location>
        <begin position="50"/>
        <end position="123"/>
    </location>
</feature>
<dbReference type="Pfam" id="PF05627">
    <property type="entry name" value="AvrRpt-cleavage"/>
    <property type="match status" value="1"/>
</dbReference>
<feature type="compositionally biased region" description="Basic and acidic residues" evidence="1">
    <location>
        <begin position="50"/>
        <end position="75"/>
    </location>
</feature>
<keyword evidence="2" id="KW-0812">Transmembrane</keyword>
<dbReference type="STRING" id="59895.A0A124SBL3"/>
<evidence type="ECO:0000313" key="4">
    <source>
        <dbReference type="EMBL" id="KVH90982.1"/>
    </source>
</evidence>
<proteinExistence type="predicted"/>
<feature type="compositionally biased region" description="Polar residues" evidence="1">
    <location>
        <begin position="107"/>
        <end position="119"/>
    </location>
</feature>
<keyword evidence="5" id="KW-1185">Reference proteome</keyword>
<organism evidence="4 5">
    <name type="scientific">Cynara cardunculus var. scolymus</name>
    <name type="common">Globe artichoke</name>
    <name type="synonym">Cynara scolymus</name>
    <dbReference type="NCBI Taxonomy" id="59895"/>
    <lineage>
        <taxon>Eukaryota</taxon>
        <taxon>Viridiplantae</taxon>
        <taxon>Streptophyta</taxon>
        <taxon>Embryophyta</taxon>
        <taxon>Tracheophyta</taxon>
        <taxon>Spermatophyta</taxon>
        <taxon>Magnoliopsida</taxon>
        <taxon>eudicotyledons</taxon>
        <taxon>Gunneridae</taxon>
        <taxon>Pentapetalae</taxon>
        <taxon>asterids</taxon>
        <taxon>campanulids</taxon>
        <taxon>Asterales</taxon>
        <taxon>Asteraceae</taxon>
        <taxon>Carduoideae</taxon>
        <taxon>Cardueae</taxon>
        <taxon>Carduinae</taxon>
        <taxon>Cynara</taxon>
    </lineage>
</organism>
<feature type="non-terminal residue" evidence="4">
    <location>
        <position position="290"/>
    </location>
</feature>
<gene>
    <name evidence="4" type="ORF">Ccrd_006993</name>
</gene>
<feature type="compositionally biased region" description="Polar residues" evidence="1">
    <location>
        <begin position="84"/>
        <end position="98"/>
    </location>
</feature>
<protein>
    <submittedName>
        <fullName evidence="4">Pathogenic type III effector avirulence factor Avr cleavage site-containing protein</fullName>
    </submittedName>
</protein>
<dbReference type="InterPro" id="IPR008700">
    <property type="entry name" value="TypeIII_avirulence_cleave"/>
</dbReference>
<evidence type="ECO:0000313" key="5">
    <source>
        <dbReference type="Proteomes" id="UP000243975"/>
    </source>
</evidence>
<dbReference type="GO" id="GO:0005886">
    <property type="term" value="C:plasma membrane"/>
    <property type="evidence" value="ECO:0007669"/>
    <property type="project" value="TreeGrafter"/>
</dbReference>
<dbReference type="PANTHER" id="PTHR33159">
    <property type="entry name" value="RPM1-INTERACTING PROTEIN 4 (RIN4) FAMILY PROTEIN"/>
    <property type="match status" value="1"/>
</dbReference>
<evidence type="ECO:0000259" key="3">
    <source>
        <dbReference type="Pfam" id="PF05627"/>
    </source>
</evidence>
<keyword evidence="2" id="KW-1133">Transmembrane helix</keyword>
<dbReference type="AlphaFoldDB" id="A0A124SBL3"/>